<dbReference type="Proteomes" id="UP000092993">
    <property type="component" value="Unassembled WGS sequence"/>
</dbReference>
<feature type="coiled-coil region" evidence="1">
    <location>
        <begin position="306"/>
        <end position="337"/>
    </location>
</feature>
<dbReference type="OrthoDB" id="5575722at2759"/>
<sequence length="485" mass="53093">MEDICYFLVGKVEGGKERAKAILPSYPCLQPSDTTAFRISLSKYLEALRHSIVHSSSTGDKAESTRPNGKQPPAASAAIAWWWKDVVVRKSLLEECCGDRFERLILALSTFAVLTHVSHLSALQQEGDLLQALNSLPQAYRPSSARLNRLAMSQNGRLRYSFSVRLIWLPFANAWPTQIMPLPPSMICYQLNDYSPYDAEGERALQLVIGLAGLRSSASTITHVPVNQTSPSGAIIDQSTVPKTVVSPTPPLPIAAAHHPAHLQALNAPLFSSRKPSTSSGRKSTANSTSTQQRPIIDLSDNVESIRRTQQAFKDALENAQRIREELATRLGAAQSKLASGSSAKKRQDKTTLKLWIGTARNKIDFNISPTPALLSTFSLPPSPSKIALEARIAHIRTELLPAFPPIPSISQPVSSNPVAPLAPQTTRLRQPSGKGNWQVSAPPVQGVPEKGPVKDTLRKGHTPRRPMPRLSHRAPWLDERREPL</sequence>
<feature type="compositionally biased region" description="Basic and acidic residues" evidence="2">
    <location>
        <begin position="476"/>
        <end position="485"/>
    </location>
</feature>
<reference evidence="3 4" key="1">
    <citation type="submission" date="2016-03" db="EMBL/GenBank/DDBJ databases">
        <title>Whole genome sequencing of Grifola frondosa 9006-11.</title>
        <authorList>
            <person name="Min B."/>
            <person name="Park H."/>
            <person name="Kim J.-G."/>
            <person name="Cho H."/>
            <person name="Oh Y.-L."/>
            <person name="Kong W.-S."/>
            <person name="Choi I.-G."/>
        </authorList>
    </citation>
    <scope>NUCLEOTIDE SEQUENCE [LARGE SCALE GENOMIC DNA]</scope>
    <source>
        <strain evidence="3 4">9006-11</strain>
    </source>
</reference>
<evidence type="ECO:0008006" key="5">
    <source>
        <dbReference type="Google" id="ProtNLM"/>
    </source>
</evidence>
<feature type="compositionally biased region" description="Basic residues" evidence="2">
    <location>
        <begin position="460"/>
        <end position="473"/>
    </location>
</feature>
<comment type="caution">
    <text evidence="3">The sequence shown here is derived from an EMBL/GenBank/DDBJ whole genome shotgun (WGS) entry which is preliminary data.</text>
</comment>
<feature type="compositionally biased region" description="Polar residues" evidence="2">
    <location>
        <begin position="424"/>
        <end position="440"/>
    </location>
</feature>
<proteinExistence type="predicted"/>
<evidence type="ECO:0000313" key="4">
    <source>
        <dbReference type="Proteomes" id="UP000092993"/>
    </source>
</evidence>
<dbReference type="AlphaFoldDB" id="A0A1C7LPD5"/>
<feature type="region of interest" description="Disordered" evidence="2">
    <location>
        <begin position="413"/>
        <end position="485"/>
    </location>
</feature>
<feature type="compositionally biased region" description="Polar residues" evidence="2">
    <location>
        <begin position="274"/>
        <end position="294"/>
    </location>
</feature>
<evidence type="ECO:0000256" key="1">
    <source>
        <dbReference type="SAM" id="Coils"/>
    </source>
</evidence>
<name>A0A1C7LPD5_GRIFR</name>
<keyword evidence="1" id="KW-0175">Coiled coil</keyword>
<accession>A0A1C7LPD5</accession>
<evidence type="ECO:0000256" key="2">
    <source>
        <dbReference type="SAM" id="MobiDB-lite"/>
    </source>
</evidence>
<evidence type="ECO:0000313" key="3">
    <source>
        <dbReference type="EMBL" id="OBZ66398.1"/>
    </source>
</evidence>
<protein>
    <recommendedName>
        <fullName evidence="5">HAUS augmin-like complex subunit 6 N-terminal domain-containing protein</fullName>
    </recommendedName>
</protein>
<keyword evidence="4" id="KW-1185">Reference proteome</keyword>
<organism evidence="3 4">
    <name type="scientific">Grifola frondosa</name>
    <name type="common">Maitake</name>
    <name type="synonym">Polyporus frondosus</name>
    <dbReference type="NCBI Taxonomy" id="5627"/>
    <lineage>
        <taxon>Eukaryota</taxon>
        <taxon>Fungi</taxon>
        <taxon>Dikarya</taxon>
        <taxon>Basidiomycota</taxon>
        <taxon>Agaricomycotina</taxon>
        <taxon>Agaricomycetes</taxon>
        <taxon>Polyporales</taxon>
        <taxon>Grifolaceae</taxon>
        <taxon>Grifola</taxon>
    </lineage>
</organism>
<feature type="region of interest" description="Disordered" evidence="2">
    <location>
        <begin position="271"/>
        <end position="298"/>
    </location>
</feature>
<dbReference type="EMBL" id="LUGG01000031">
    <property type="protein sequence ID" value="OBZ66398.1"/>
    <property type="molecule type" value="Genomic_DNA"/>
</dbReference>
<gene>
    <name evidence="3" type="ORF">A0H81_13563</name>
</gene>